<reference evidence="1" key="1">
    <citation type="submission" date="2022-03" db="EMBL/GenBank/DDBJ databases">
        <authorList>
            <person name="Lindestad O."/>
        </authorList>
    </citation>
    <scope>NUCLEOTIDE SEQUENCE</scope>
</reference>
<feature type="non-terminal residue" evidence="1">
    <location>
        <position position="1"/>
    </location>
</feature>
<comment type="caution">
    <text evidence="1">The sequence shown here is derived from an EMBL/GenBank/DDBJ whole genome shotgun (WGS) entry which is preliminary data.</text>
</comment>
<organism evidence="1 2">
    <name type="scientific">Pararge aegeria aegeria</name>
    <dbReference type="NCBI Taxonomy" id="348720"/>
    <lineage>
        <taxon>Eukaryota</taxon>
        <taxon>Metazoa</taxon>
        <taxon>Ecdysozoa</taxon>
        <taxon>Arthropoda</taxon>
        <taxon>Hexapoda</taxon>
        <taxon>Insecta</taxon>
        <taxon>Pterygota</taxon>
        <taxon>Neoptera</taxon>
        <taxon>Endopterygota</taxon>
        <taxon>Lepidoptera</taxon>
        <taxon>Glossata</taxon>
        <taxon>Ditrysia</taxon>
        <taxon>Papilionoidea</taxon>
        <taxon>Nymphalidae</taxon>
        <taxon>Satyrinae</taxon>
        <taxon>Satyrini</taxon>
        <taxon>Parargina</taxon>
        <taxon>Pararge</taxon>
    </lineage>
</organism>
<accession>A0A8S4QKZ8</accession>
<proteinExistence type="predicted"/>
<evidence type="ECO:0000313" key="2">
    <source>
        <dbReference type="Proteomes" id="UP000838756"/>
    </source>
</evidence>
<protein>
    <submittedName>
        <fullName evidence="1">Jg640 protein</fullName>
    </submittedName>
</protein>
<dbReference type="OrthoDB" id="73997at2759"/>
<keyword evidence="2" id="KW-1185">Reference proteome</keyword>
<dbReference type="Proteomes" id="UP000838756">
    <property type="component" value="Unassembled WGS sequence"/>
</dbReference>
<gene>
    <name evidence="1" type="primary">jg640</name>
    <name evidence="1" type="ORF">PAEG_LOCUS3281</name>
</gene>
<evidence type="ECO:0000313" key="1">
    <source>
        <dbReference type="EMBL" id="CAH2211464.1"/>
    </source>
</evidence>
<sequence length="95" mass="10557">ATTTLETLLRAHVRRSSGDVIHERWVQPIVAHVASHELNSAQLNILENLLSLAAKLDQDIMSHILPHVKEECSRGAARLYGDVKCVLMLLGVARR</sequence>
<name>A0A8S4QKZ8_9NEOP</name>
<feature type="non-terminal residue" evidence="1">
    <location>
        <position position="95"/>
    </location>
</feature>
<dbReference type="AlphaFoldDB" id="A0A8S4QKZ8"/>
<dbReference type="EMBL" id="CAKXAJ010010401">
    <property type="protein sequence ID" value="CAH2211464.1"/>
    <property type="molecule type" value="Genomic_DNA"/>
</dbReference>